<comment type="similarity">
    <text evidence="3">Belongs to the xanthine dehydrogenase family.</text>
</comment>
<dbReference type="InterPro" id="IPR036318">
    <property type="entry name" value="FAD-bd_PCMH-like_sf"/>
</dbReference>
<accession>A0A3L6DXB0</accession>
<keyword evidence="6" id="KW-0479">Metal-binding</keyword>
<feature type="compositionally biased region" description="Polar residues" evidence="12">
    <location>
        <begin position="1557"/>
        <end position="1570"/>
    </location>
</feature>
<name>A0A3L6DXB0_MAIZE</name>
<comment type="cofactor">
    <cofactor evidence="2">
        <name>FAD</name>
        <dbReference type="ChEBI" id="CHEBI:57692"/>
    </cofactor>
</comment>
<evidence type="ECO:0000256" key="12">
    <source>
        <dbReference type="SAM" id="MobiDB-lite"/>
    </source>
</evidence>
<dbReference type="SMART" id="SM01008">
    <property type="entry name" value="Ald_Xan_dh_C"/>
    <property type="match status" value="1"/>
</dbReference>
<feature type="compositionally biased region" description="Polar residues" evidence="12">
    <location>
        <begin position="1578"/>
        <end position="1589"/>
    </location>
</feature>
<dbReference type="PROSITE" id="PS51387">
    <property type="entry name" value="FAD_PCMH"/>
    <property type="match status" value="1"/>
</dbReference>
<keyword evidence="5" id="KW-0001">2Fe-2S</keyword>
<dbReference type="InterPro" id="IPR012675">
    <property type="entry name" value="Beta-grasp_dom_sf"/>
</dbReference>
<feature type="compositionally biased region" description="Low complexity" evidence="12">
    <location>
        <begin position="1520"/>
        <end position="1556"/>
    </location>
</feature>
<dbReference type="InterPro" id="IPR002888">
    <property type="entry name" value="2Fe-2S-bd"/>
</dbReference>
<dbReference type="SUPFAM" id="SSF54665">
    <property type="entry name" value="CO dehydrogenase molybdoprotein N-domain-like"/>
    <property type="match status" value="1"/>
</dbReference>
<proteinExistence type="inferred from homology"/>
<keyword evidence="13" id="KW-0732">Signal</keyword>
<dbReference type="InterPro" id="IPR000674">
    <property type="entry name" value="Ald_Oxase/Xan_DH_a/b"/>
</dbReference>
<dbReference type="Pfam" id="PF02738">
    <property type="entry name" value="MoCoBD_1"/>
    <property type="match status" value="1"/>
</dbReference>
<dbReference type="SUPFAM" id="SSF56003">
    <property type="entry name" value="Molybdenum cofactor-binding domain"/>
    <property type="match status" value="1"/>
</dbReference>
<evidence type="ECO:0000256" key="11">
    <source>
        <dbReference type="PROSITE-ProRule" id="PRU00235"/>
    </source>
</evidence>
<dbReference type="Gene3D" id="3.30.465.10">
    <property type="match status" value="1"/>
</dbReference>
<dbReference type="Pfam" id="PF03450">
    <property type="entry name" value="CO_deh_flav_C"/>
    <property type="match status" value="1"/>
</dbReference>
<dbReference type="PANTHER" id="PTHR11908">
    <property type="entry name" value="XANTHINE DEHYDROGENASE"/>
    <property type="match status" value="1"/>
</dbReference>
<dbReference type="InterPro" id="IPR036856">
    <property type="entry name" value="Ald_Oxase/Xan_DH_a/b_sf"/>
</dbReference>
<dbReference type="SUPFAM" id="SSF56176">
    <property type="entry name" value="FAD-binding/transporter-associated domain-like"/>
    <property type="match status" value="1"/>
</dbReference>
<sequence length="1652" mass="177987">SRPISAGGCGACVVLLSAYDAASGAVSHAAASSCLTLVHGLHHRAVTTTEGLGGGGRLHAVHERLAGFHASQCGFCTPGVCMSLAAALAGAEAKAKAGRRPAPPEGFARLTAAEAERAVAGNLCRCTGYRPIADACKSFAADVDLEDLGLNSFWRKGDAHASKLPRYDEGSIGVFPEFLKAEIRASSGVDQYTPPALLGSATTWHRPRSVEEYYKLVDSELFGQSKTKVVVGNTASGVYRETEVYDRYIDLRCIPELNSVSKEANGVQIGAAVTISQAIEILRVEAGGCNDVIFCKIADHMEKVASPFVRNTASLGGNLVMAQRDQFASDIATILLAAGSSICIQASSKRLTVMMEDFLQMPPCDHKTLLLSIYIPRWTPIGGLFSGDKTMAGTESKTGTSVLFETYRAAPRPLGNAVAYLNSAFLAQVSSDGTSSRLILREICLAFGAYGSQHAIRARNVEKLLVGKPITTSVLLEACRRLKETIVPKEGTRHAVYRSSLAVAFLFTFLYPVTGGTLKTVKEVHLNGYATSGTNGNPNCGPDAHVDVSLKKVIDVNSSSCTNERILEYSNQIIEINKDYLPVGIPTKKVGAELQASGEAVFVDDIPAPKDCVYGAFIYSTKPLAHVKSIELDLSLKQLKTLGVVTVKDIPECGSNVGANTIFGPEPLFGDPVTQCAGEPLGVVIAETQRFANIAAKKAVVNYSTENLDAPILSIEEAVKRCSYFETPPFLLPLKIGDLSKGMAEADQKIYSEVKLNSQYYFYMETQAALAIPDEDNCMVVYSSSQCPETAQNVIAKCLGLPCHNVRVITRRVGGGFGGKAVRSLPVATACALAAFKLRRPVRMYLDRKTDMIVTGGRHPMKICYSVGFKPDGKITALHIVADTGEVFTWGCNKEGQLGYGTSNSASNCIPRMVEYLKGKVLRGVSAAKYHTIVLGADGEVFTWGHRLVTPRRVVVARCLKKGGNTNLKFHRMERLQVISVAAGTTHNTALTADGALFYWVSSDPDLKCQQIFSMCGRNIVNISAGKYWTAVATSTGDVFMWDAKKRKDETPIFTRVHGVKRATFVCVGETHMLVLSSIYHPEYPPKPKSQGLKSMLEWNGGTEELGEDILFDDVQPNSGLSGSSGEMSKGVPSLKSLCEKVAVEYLLEPKNSIQLLEIADSLEAKELKKHCEDLAIRNLDYIFTVGASSIMNASSEILVNLEKLLDEKSSEPWSQHRLPTMTATYPAVIDSDVEEDEAREFPKTRKCGKSASRPSAMSSDDSFLQKDCTAEQAVSKQIRALRKKLQQIEILEAKQLAGHQLDSQQVAKLESRAALEGELAELGIPSEIYSTSSACPAEGRTNRKPEVSKKQKRKNKQSTQTPSVKNEPGQQIPITELQVLQVNVSAEKEAYAADPIKPMEAAAFSNTKDTASPPEKKPSQPTPSKKKNRKGGLSLFLSGALDDTPKPSLPAPAVPATPKPEGPAWGGVKITKGPASLRDIQTEQSRTNEPASAKAKDRHENSPDSAGRATRLSSFIPDARSSPVAVVAPARAAAAAPSCEGDRSTPPWSSSATSPNVSQPSLRDIQQMQQKRHHGSVSHSPKTQTSGFSIPPHGGAPEAAGGGGVKDNVPNRWFRPETDAPSSIRSIQIEEQAMKDFRRFYSSVRIVKPQV</sequence>
<dbReference type="ExpressionAtlas" id="A0A3L6DXB0">
    <property type="expression patterns" value="baseline and differential"/>
</dbReference>
<evidence type="ECO:0000313" key="15">
    <source>
        <dbReference type="EMBL" id="PWZ13129.1"/>
    </source>
</evidence>
<dbReference type="InterPro" id="IPR016208">
    <property type="entry name" value="Ald_Oxase/xanthine_DH-like"/>
</dbReference>
<feature type="non-terminal residue" evidence="15">
    <location>
        <position position="1"/>
    </location>
</feature>
<keyword evidence="8" id="KW-0408">Iron</keyword>
<feature type="compositionally biased region" description="Polar residues" evidence="12">
    <location>
        <begin position="1358"/>
        <end position="1376"/>
    </location>
</feature>
<dbReference type="InterPro" id="IPR036884">
    <property type="entry name" value="2Fe-2S-bd_dom_sf"/>
</dbReference>
<evidence type="ECO:0000259" key="14">
    <source>
        <dbReference type="PROSITE" id="PS51387"/>
    </source>
</evidence>
<dbReference type="Pfam" id="PF01315">
    <property type="entry name" value="Ald_Xan_dh_C"/>
    <property type="match status" value="1"/>
</dbReference>
<dbReference type="Gene3D" id="3.30.43.10">
    <property type="entry name" value="Uridine Diphospho-n-acetylenolpyruvylglucosamine Reductase, domain 2"/>
    <property type="match status" value="1"/>
</dbReference>
<feature type="chain" id="PRO_5017949504" evidence="13">
    <location>
        <begin position="25"/>
        <end position="1652"/>
    </location>
</feature>
<feature type="compositionally biased region" description="Polar residues" evidence="12">
    <location>
        <begin position="1253"/>
        <end position="1263"/>
    </location>
</feature>
<reference evidence="15" key="1">
    <citation type="journal article" date="2018" name="Nat. Genet.">
        <title>Extensive intraspecific gene order and gene structural variations between Mo17 and other maize genomes.</title>
        <authorList>
            <person name="Sun S."/>
            <person name="Zhou Y."/>
            <person name="Chen J."/>
            <person name="Shi J."/>
            <person name="Zhao H."/>
            <person name="Zhao H."/>
            <person name="Song W."/>
            <person name="Zhang M."/>
            <person name="Cui Y."/>
            <person name="Dong X."/>
            <person name="Liu H."/>
            <person name="Ma X."/>
            <person name="Jiao Y."/>
            <person name="Wang B."/>
            <person name="Wei X."/>
            <person name="Stein J.C."/>
            <person name="Glaubitz J.C."/>
            <person name="Lu F."/>
            <person name="Yu G."/>
            <person name="Liang C."/>
            <person name="Fengler K."/>
            <person name="Li B."/>
            <person name="Rafalski A."/>
            <person name="Schnable P.S."/>
            <person name="Ware D.H."/>
            <person name="Buckler E.S."/>
            <person name="Lai J."/>
        </authorList>
    </citation>
    <scope>NUCLEOTIDE SEQUENCE [LARGE SCALE GENOMIC DNA]</scope>
    <source>
        <tissue evidence="15">Seedling</tissue>
    </source>
</reference>
<dbReference type="InterPro" id="IPR009091">
    <property type="entry name" value="RCC1/BLIP-II"/>
</dbReference>
<evidence type="ECO:0000256" key="13">
    <source>
        <dbReference type="SAM" id="SignalP"/>
    </source>
</evidence>
<comment type="caution">
    <text evidence="15">The sequence shown here is derived from an EMBL/GenBank/DDBJ whole genome shotgun (WGS) entry which is preliminary data.</text>
</comment>
<keyword evidence="7" id="KW-0560">Oxidoreductase</keyword>
<dbReference type="InterPro" id="IPR016167">
    <property type="entry name" value="FAD-bd_PCMH_sub1"/>
</dbReference>
<dbReference type="InterPro" id="IPR016169">
    <property type="entry name" value="FAD-bd_PCMH_sub2"/>
</dbReference>
<organism evidence="15">
    <name type="scientific">Zea mays</name>
    <name type="common">Maize</name>
    <dbReference type="NCBI Taxonomy" id="4577"/>
    <lineage>
        <taxon>Eukaryota</taxon>
        <taxon>Viridiplantae</taxon>
        <taxon>Streptophyta</taxon>
        <taxon>Embryophyta</taxon>
        <taxon>Tracheophyta</taxon>
        <taxon>Spermatophyta</taxon>
        <taxon>Magnoliopsida</taxon>
        <taxon>Liliopsida</taxon>
        <taxon>Poales</taxon>
        <taxon>Poaceae</taxon>
        <taxon>PACMAD clade</taxon>
        <taxon>Panicoideae</taxon>
        <taxon>Andropogonodae</taxon>
        <taxon>Andropogoneae</taxon>
        <taxon>Tripsacinae</taxon>
        <taxon>Zea</taxon>
    </lineage>
</organism>
<evidence type="ECO:0000256" key="10">
    <source>
        <dbReference type="ARBA" id="ARBA00034078"/>
    </source>
</evidence>
<keyword evidence="4" id="KW-0500">Molybdenum</keyword>
<dbReference type="Gene3D" id="3.30.365.10">
    <property type="entry name" value="Aldehyde oxidase/xanthine dehydrogenase, molybdopterin binding domain"/>
    <property type="match status" value="1"/>
</dbReference>
<dbReference type="InterPro" id="IPR008274">
    <property type="entry name" value="AldOxase/xan_DH_MoCoBD1"/>
</dbReference>
<dbReference type="PANTHER" id="PTHR11908:SF132">
    <property type="entry name" value="ALDEHYDE OXIDASE 1-RELATED"/>
    <property type="match status" value="1"/>
</dbReference>
<evidence type="ECO:0000256" key="9">
    <source>
        <dbReference type="ARBA" id="ARBA00023014"/>
    </source>
</evidence>
<feature type="compositionally biased region" description="Pro residues" evidence="12">
    <location>
        <begin position="1448"/>
        <end position="1462"/>
    </location>
</feature>
<comment type="cofactor">
    <cofactor evidence="1">
        <name>Mo-molybdopterin</name>
        <dbReference type="ChEBI" id="CHEBI:71302"/>
    </cofactor>
</comment>
<dbReference type="GO" id="GO:0016491">
    <property type="term" value="F:oxidoreductase activity"/>
    <property type="evidence" value="ECO:0007669"/>
    <property type="project" value="UniProtKB-KW"/>
</dbReference>
<dbReference type="PROSITE" id="PS50012">
    <property type="entry name" value="RCC1_3"/>
    <property type="match status" value="2"/>
</dbReference>
<feature type="repeat" description="RCC1" evidence="11">
    <location>
        <begin position="885"/>
        <end position="938"/>
    </location>
</feature>
<dbReference type="Gene3D" id="3.30.390.50">
    <property type="entry name" value="CO dehydrogenase flavoprotein, C-terminal domain"/>
    <property type="match status" value="1"/>
</dbReference>
<dbReference type="InterPro" id="IPR036683">
    <property type="entry name" value="CO_DH_flav_C_dom_sf"/>
</dbReference>
<dbReference type="InterPro" id="IPR000408">
    <property type="entry name" value="Reg_chr_condens"/>
</dbReference>
<dbReference type="Gene3D" id="1.10.150.120">
    <property type="entry name" value="[2Fe-2S]-binding domain"/>
    <property type="match status" value="1"/>
</dbReference>
<keyword evidence="9" id="KW-0411">Iron-sulfur</keyword>
<dbReference type="SUPFAM" id="SSF55447">
    <property type="entry name" value="CO dehydrogenase flavoprotein C-terminal domain-like"/>
    <property type="match status" value="1"/>
</dbReference>
<dbReference type="GO" id="GO:0005506">
    <property type="term" value="F:iron ion binding"/>
    <property type="evidence" value="ECO:0007669"/>
    <property type="project" value="InterPro"/>
</dbReference>
<gene>
    <name evidence="15" type="primary">Os03g0790700</name>
    <name evidence="15" type="ORF">Zm00014a_043564</name>
</gene>
<dbReference type="SUPFAM" id="SSF47741">
    <property type="entry name" value="CO dehydrogenase ISP C-domain like"/>
    <property type="match status" value="1"/>
</dbReference>
<evidence type="ECO:0000256" key="5">
    <source>
        <dbReference type="ARBA" id="ARBA00022714"/>
    </source>
</evidence>
<dbReference type="Gene3D" id="3.90.1170.50">
    <property type="entry name" value="Aldehyde oxidase/xanthine dehydrogenase, a/b hammerhead"/>
    <property type="match status" value="1"/>
</dbReference>
<feature type="region of interest" description="Disordered" evidence="12">
    <location>
        <begin position="1332"/>
        <end position="1376"/>
    </location>
</feature>
<evidence type="ECO:0000256" key="2">
    <source>
        <dbReference type="ARBA" id="ARBA00001974"/>
    </source>
</evidence>
<feature type="domain" description="FAD-binding PCMH-type" evidence="14">
    <location>
        <begin position="197"/>
        <end position="380"/>
    </location>
</feature>
<dbReference type="EMBL" id="NCVQ01000008">
    <property type="protein sequence ID" value="PWZ13129.1"/>
    <property type="molecule type" value="Genomic_DNA"/>
</dbReference>
<dbReference type="SMART" id="SM01092">
    <property type="entry name" value="CO_deh_flav_C"/>
    <property type="match status" value="1"/>
</dbReference>
<dbReference type="GO" id="GO:0051537">
    <property type="term" value="F:2 iron, 2 sulfur cluster binding"/>
    <property type="evidence" value="ECO:0007669"/>
    <property type="project" value="UniProtKB-KW"/>
</dbReference>
<comment type="cofactor">
    <cofactor evidence="10">
        <name>[2Fe-2S] cluster</name>
        <dbReference type="ChEBI" id="CHEBI:190135"/>
    </cofactor>
</comment>
<dbReference type="InterPro" id="IPR036010">
    <property type="entry name" value="2Fe-2S_ferredoxin-like_sf"/>
</dbReference>
<feature type="region of interest" description="Disordered" evidence="12">
    <location>
        <begin position="1236"/>
        <end position="1263"/>
    </location>
</feature>
<evidence type="ECO:0000256" key="4">
    <source>
        <dbReference type="ARBA" id="ARBA00022505"/>
    </source>
</evidence>
<evidence type="ECO:0000256" key="3">
    <source>
        <dbReference type="ARBA" id="ARBA00006849"/>
    </source>
</evidence>
<feature type="signal peptide" evidence="13">
    <location>
        <begin position="1"/>
        <end position="24"/>
    </location>
</feature>
<dbReference type="Pfam" id="PF00941">
    <property type="entry name" value="FAD_binding_5"/>
    <property type="match status" value="1"/>
</dbReference>
<evidence type="ECO:0000256" key="1">
    <source>
        <dbReference type="ARBA" id="ARBA00001924"/>
    </source>
</evidence>
<dbReference type="Gene3D" id="3.10.20.30">
    <property type="match status" value="1"/>
</dbReference>
<evidence type="ECO:0000256" key="8">
    <source>
        <dbReference type="ARBA" id="ARBA00023004"/>
    </source>
</evidence>
<dbReference type="Proteomes" id="UP000251960">
    <property type="component" value="Chromosome 7"/>
</dbReference>
<dbReference type="Gene3D" id="2.130.10.30">
    <property type="entry name" value="Regulator of chromosome condensation 1/beta-lactamase-inhibitor protein II"/>
    <property type="match status" value="1"/>
</dbReference>
<dbReference type="InterPro" id="IPR005107">
    <property type="entry name" value="CO_DH_flav_C"/>
</dbReference>
<dbReference type="InterPro" id="IPR016166">
    <property type="entry name" value="FAD-bd_PCMH"/>
</dbReference>
<evidence type="ECO:0000256" key="6">
    <source>
        <dbReference type="ARBA" id="ARBA00022723"/>
    </source>
</evidence>
<dbReference type="SUPFAM" id="SSF54292">
    <property type="entry name" value="2Fe-2S ferredoxin-like"/>
    <property type="match status" value="1"/>
</dbReference>
<protein>
    <submittedName>
        <fullName evidence="15">Putative aldehyde oxidase 3</fullName>
    </submittedName>
</protein>
<evidence type="ECO:0000256" key="7">
    <source>
        <dbReference type="ARBA" id="ARBA00023002"/>
    </source>
</evidence>
<feature type="repeat" description="RCC1" evidence="11">
    <location>
        <begin position="939"/>
        <end position="994"/>
    </location>
</feature>
<feature type="compositionally biased region" description="Basic and acidic residues" evidence="12">
    <location>
        <begin position="1341"/>
        <end position="1350"/>
    </location>
</feature>
<dbReference type="FunFam" id="3.30.365.10:FF:000001">
    <property type="entry name" value="Xanthine dehydrogenase oxidase"/>
    <property type="match status" value="1"/>
</dbReference>
<dbReference type="Pfam" id="PF01799">
    <property type="entry name" value="Fer2_2"/>
    <property type="match status" value="1"/>
</dbReference>
<dbReference type="GO" id="GO:0071949">
    <property type="term" value="F:FAD binding"/>
    <property type="evidence" value="ECO:0007669"/>
    <property type="project" value="InterPro"/>
</dbReference>
<dbReference type="InterPro" id="IPR002346">
    <property type="entry name" value="Mopterin_DH_FAD-bd"/>
</dbReference>
<feature type="region of interest" description="Disordered" evidence="12">
    <location>
        <begin position="1392"/>
        <end position="1628"/>
    </location>
</feature>
<dbReference type="InterPro" id="IPR037165">
    <property type="entry name" value="AldOxase/xan_DH_Mopterin-bd_sf"/>
</dbReference>
<dbReference type="SUPFAM" id="SSF50985">
    <property type="entry name" value="RCC1/BLIP-II"/>
    <property type="match status" value="1"/>
</dbReference>